<accession>A0A7Y6UM63</accession>
<evidence type="ECO:0000313" key="7">
    <source>
        <dbReference type="EMBL" id="NVD38253.1"/>
    </source>
</evidence>
<evidence type="ECO:0000259" key="5">
    <source>
        <dbReference type="Pfam" id="PF25954"/>
    </source>
</evidence>
<evidence type="ECO:0000259" key="6">
    <source>
        <dbReference type="Pfam" id="PF25967"/>
    </source>
</evidence>
<dbReference type="InterPro" id="IPR058792">
    <property type="entry name" value="Beta-barrel_RND_2"/>
</dbReference>
<dbReference type="PANTHER" id="PTHR30469:SF38">
    <property type="entry name" value="HLYD FAMILY SECRETION PROTEIN"/>
    <property type="match status" value="1"/>
</dbReference>
<gene>
    <name evidence="7" type="ORF">HT585_05260</name>
</gene>
<dbReference type="PANTHER" id="PTHR30469">
    <property type="entry name" value="MULTIDRUG RESISTANCE PROTEIN MDTA"/>
    <property type="match status" value="1"/>
</dbReference>
<dbReference type="GO" id="GO:0015562">
    <property type="term" value="F:efflux transmembrane transporter activity"/>
    <property type="evidence" value="ECO:0007669"/>
    <property type="project" value="TreeGrafter"/>
</dbReference>
<comment type="similarity">
    <text evidence="1">Belongs to the membrane fusion protein (MFP) (TC 8.A.1) family.</text>
</comment>
<keyword evidence="3" id="KW-0732">Signal</keyword>
<keyword evidence="8" id="KW-1185">Reference proteome</keyword>
<feature type="coiled-coil region" evidence="2">
    <location>
        <begin position="94"/>
        <end position="128"/>
    </location>
</feature>
<dbReference type="Proteomes" id="UP000520198">
    <property type="component" value="Unassembled WGS sequence"/>
</dbReference>
<dbReference type="Gene3D" id="1.10.287.470">
    <property type="entry name" value="Helix hairpin bin"/>
    <property type="match status" value="1"/>
</dbReference>
<comment type="caution">
    <text evidence="7">The sequence shown here is derived from an EMBL/GenBank/DDBJ whole genome shotgun (WGS) entry which is preliminary data.</text>
</comment>
<feature type="chain" id="PRO_5031047027" evidence="3">
    <location>
        <begin position="23"/>
        <end position="368"/>
    </location>
</feature>
<dbReference type="SUPFAM" id="SSF111369">
    <property type="entry name" value="HlyD-like secretion proteins"/>
    <property type="match status" value="1"/>
</dbReference>
<proteinExistence type="inferred from homology"/>
<dbReference type="Pfam" id="PF25876">
    <property type="entry name" value="HH_MFP_RND"/>
    <property type="match status" value="1"/>
</dbReference>
<evidence type="ECO:0000313" key="8">
    <source>
        <dbReference type="Proteomes" id="UP000520198"/>
    </source>
</evidence>
<dbReference type="NCBIfam" id="TIGR01730">
    <property type="entry name" value="RND_mfp"/>
    <property type="match status" value="1"/>
</dbReference>
<evidence type="ECO:0000259" key="4">
    <source>
        <dbReference type="Pfam" id="PF25876"/>
    </source>
</evidence>
<keyword evidence="2" id="KW-0175">Coiled coil</keyword>
<evidence type="ECO:0000256" key="2">
    <source>
        <dbReference type="SAM" id="Coils"/>
    </source>
</evidence>
<dbReference type="Pfam" id="PF25967">
    <property type="entry name" value="RND-MFP_C"/>
    <property type="match status" value="1"/>
</dbReference>
<organism evidence="7 8">
    <name type="scientific">Ensifer oleiphilus</name>
    <dbReference type="NCBI Taxonomy" id="2742698"/>
    <lineage>
        <taxon>Bacteria</taxon>
        <taxon>Pseudomonadati</taxon>
        <taxon>Pseudomonadota</taxon>
        <taxon>Alphaproteobacteria</taxon>
        <taxon>Hyphomicrobiales</taxon>
        <taxon>Rhizobiaceae</taxon>
        <taxon>Sinorhizobium/Ensifer group</taxon>
        <taxon>Ensifer</taxon>
    </lineage>
</organism>
<dbReference type="Pfam" id="PF25954">
    <property type="entry name" value="Beta-barrel_RND_2"/>
    <property type="match status" value="1"/>
</dbReference>
<dbReference type="InterPro" id="IPR058627">
    <property type="entry name" value="MdtA-like_C"/>
</dbReference>
<sequence>MKIRPAASRSRAAFGVSAAVLAAFFLVGCQGEDDVAERPPRPVRTVAVSFNPEDTYGSLVGEIRPRTETSFSFRQGGEIRERDVEVGDLVDVGAVLARLDAEDAQDAVRKAEANLFSAEAQFQNAEADRARQQQLYPRTTTRQVLEAATARASMAQAGVDAAKAGLRIAQTNLDNRILKANAAGVVTAVGGEVGQVVGGGQMVVRVAQLGTRDAVFQVPEATIQSTGGDARVNVQLLSNPNIKATGTVREISPTADPITRNFTVRVGLDTAPDEFRFGSAVRGSIRLSGEPAARLPISALFSEGNQSAVWIVDDASKTTKLVPVEVHRFDTKDFLVTKGLSSGDHVVVAGVQQLRPGMPVRLLEGSAE</sequence>
<evidence type="ECO:0000256" key="1">
    <source>
        <dbReference type="ARBA" id="ARBA00009477"/>
    </source>
</evidence>
<dbReference type="InterPro" id="IPR006143">
    <property type="entry name" value="RND_pump_MFP"/>
</dbReference>
<dbReference type="Gene3D" id="2.40.30.170">
    <property type="match status" value="1"/>
</dbReference>
<dbReference type="RefSeq" id="WP_176351911.1">
    <property type="nucleotide sequence ID" value="NZ_JABWDU010000001.1"/>
</dbReference>
<dbReference type="InterPro" id="IPR058624">
    <property type="entry name" value="MdtA-like_HH"/>
</dbReference>
<dbReference type="GO" id="GO:1990281">
    <property type="term" value="C:efflux pump complex"/>
    <property type="evidence" value="ECO:0007669"/>
    <property type="project" value="TreeGrafter"/>
</dbReference>
<dbReference type="AlphaFoldDB" id="A0A7Y6UM63"/>
<feature type="domain" description="Multidrug resistance protein MdtA-like alpha-helical hairpin" evidence="4">
    <location>
        <begin position="109"/>
        <end position="174"/>
    </location>
</feature>
<feature type="domain" description="Multidrug resistance protein MdtA-like C-terminal permuted SH3" evidence="6">
    <location>
        <begin position="303"/>
        <end position="352"/>
    </location>
</feature>
<dbReference type="Gene3D" id="2.40.50.100">
    <property type="match status" value="1"/>
</dbReference>
<dbReference type="EMBL" id="JABWDU010000001">
    <property type="protein sequence ID" value="NVD38253.1"/>
    <property type="molecule type" value="Genomic_DNA"/>
</dbReference>
<dbReference type="Gene3D" id="2.40.420.20">
    <property type="match status" value="1"/>
</dbReference>
<name>A0A7Y6UM63_9HYPH</name>
<reference evidence="7 8" key="1">
    <citation type="submission" date="2020-06" db="EMBL/GenBank/DDBJ databases">
        <authorList>
            <person name="Grouzdev D.S."/>
        </authorList>
    </citation>
    <scope>NUCLEOTIDE SEQUENCE [LARGE SCALE GENOMIC DNA]</scope>
    <source>
        <strain evidence="7 8">HO-A22</strain>
    </source>
</reference>
<protein>
    <submittedName>
        <fullName evidence="7">Efflux RND transporter periplasmic adaptor subunit</fullName>
    </submittedName>
</protein>
<feature type="signal peptide" evidence="3">
    <location>
        <begin position="1"/>
        <end position="22"/>
    </location>
</feature>
<feature type="domain" description="CusB-like beta-barrel" evidence="5">
    <location>
        <begin position="216"/>
        <end position="281"/>
    </location>
</feature>
<dbReference type="PROSITE" id="PS51257">
    <property type="entry name" value="PROKAR_LIPOPROTEIN"/>
    <property type="match status" value="1"/>
</dbReference>
<evidence type="ECO:0000256" key="3">
    <source>
        <dbReference type="SAM" id="SignalP"/>
    </source>
</evidence>